<dbReference type="Proteomes" id="UP001151760">
    <property type="component" value="Unassembled WGS sequence"/>
</dbReference>
<reference evidence="2" key="1">
    <citation type="journal article" date="2022" name="Int. J. Mol. Sci.">
        <title>Draft Genome of Tanacetum Coccineum: Genomic Comparison of Closely Related Tanacetum-Family Plants.</title>
        <authorList>
            <person name="Yamashiro T."/>
            <person name="Shiraishi A."/>
            <person name="Nakayama K."/>
            <person name="Satake H."/>
        </authorList>
    </citation>
    <scope>NUCLEOTIDE SEQUENCE</scope>
</reference>
<organism evidence="2 3">
    <name type="scientific">Tanacetum coccineum</name>
    <dbReference type="NCBI Taxonomy" id="301880"/>
    <lineage>
        <taxon>Eukaryota</taxon>
        <taxon>Viridiplantae</taxon>
        <taxon>Streptophyta</taxon>
        <taxon>Embryophyta</taxon>
        <taxon>Tracheophyta</taxon>
        <taxon>Spermatophyta</taxon>
        <taxon>Magnoliopsida</taxon>
        <taxon>eudicotyledons</taxon>
        <taxon>Gunneridae</taxon>
        <taxon>Pentapetalae</taxon>
        <taxon>asterids</taxon>
        <taxon>campanulids</taxon>
        <taxon>Asterales</taxon>
        <taxon>Asteraceae</taxon>
        <taxon>Asteroideae</taxon>
        <taxon>Anthemideae</taxon>
        <taxon>Anthemidinae</taxon>
        <taxon>Tanacetum</taxon>
    </lineage>
</organism>
<feature type="chain" id="PRO_5046102208" evidence="1">
    <location>
        <begin position="17"/>
        <end position="68"/>
    </location>
</feature>
<keyword evidence="3" id="KW-1185">Reference proteome</keyword>
<dbReference type="InterPro" id="IPR011004">
    <property type="entry name" value="Trimer_LpxA-like_sf"/>
</dbReference>
<dbReference type="SUPFAM" id="SSF51161">
    <property type="entry name" value="Trimeric LpxA-like enzymes"/>
    <property type="match status" value="1"/>
</dbReference>
<protein>
    <submittedName>
        <fullName evidence="2">Probable UDP-3-O-acylglucosamine N-acyltransferase 2, mitochondrial</fullName>
    </submittedName>
</protein>
<evidence type="ECO:0000256" key="1">
    <source>
        <dbReference type="SAM" id="SignalP"/>
    </source>
</evidence>
<comment type="caution">
    <text evidence="2">The sequence shown here is derived from an EMBL/GenBank/DDBJ whole genome shotgun (WGS) entry which is preliminary data.</text>
</comment>
<keyword evidence="1" id="KW-0732">Signal</keyword>
<sequence length="68" mass="7613">MLHSLIVRLVIHASSIIEFASIEMAPKARIGDNVEIDANSCIDRGNWWDTTTGHNVVREECETMQAES</sequence>
<gene>
    <name evidence="2" type="ORF">Tco_1124538</name>
</gene>
<dbReference type="Gene3D" id="2.160.10.10">
    <property type="entry name" value="Hexapeptide repeat proteins"/>
    <property type="match status" value="1"/>
</dbReference>
<proteinExistence type="predicted"/>
<evidence type="ECO:0000313" key="3">
    <source>
        <dbReference type="Proteomes" id="UP001151760"/>
    </source>
</evidence>
<reference evidence="2" key="2">
    <citation type="submission" date="2022-01" db="EMBL/GenBank/DDBJ databases">
        <authorList>
            <person name="Yamashiro T."/>
            <person name="Shiraishi A."/>
            <person name="Satake H."/>
            <person name="Nakayama K."/>
        </authorList>
    </citation>
    <scope>NUCLEOTIDE SEQUENCE</scope>
</reference>
<dbReference type="EMBL" id="BQNB010021601">
    <property type="protein sequence ID" value="GJU08108.1"/>
    <property type="molecule type" value="Genomic_DNA"/>
</dbReference>
<evidence type="ECO:0000313" key="2">
    <source>
        <dbReference type="EMBL" id="GJU08108.1"/>
    </source>
</evidence>
<feature type="signal peptide" evidence="1">
    <location>
        <begin position="1"/>
        <end position="16"/>
    </location>
</feature>
<accession>A0ABQ5J6H4</accession>
<name>A0ABQ5J6H4_9ASTR</name>